<dbReference type="Proteomes" id="UP000887564">
    <property type="component" value="Unplaced"/>
</dbReference>
<evidence type="ECO:0000313" key="2">
    <source>
        <dbReference type="WBParaSite" id="PEQ_0000880001-mRNA-1"/>
    </source>
</evidence>
<accession>A0A914RQM4</accession>
<dbReference type="WBParaSite" id="PEQ_0000880001-mRNA-1">
    <property type="protein sequence ID" value="PEQ_0000880001-mRNA-1"/>
    <property type="gene ID" value="PEQ_0000880001"/>
</dbReference>
<reference evidence="2" key="1">
    <citation type="submission" date="2022-11" db="UniProtKB">
        <authorList>
            <consortium name="WormBaseParasite"/>
        </authorList>
    </citation>
    <scope>IDENTIFICATION</scope>
</reference>
<evidence type="ECO:0000313" key="1">
    <source>
        <dbReference type="Proteomes" id="UP000887564"/>
    </source>
</evidence>
<dbReference type="AlphaFoldDB" id="A0A914RQM4"/>
<proteinExistence type="predicted"/>
<name>A0A914RQM4_PAREQ</name>
<keyword evidence="1" id="KW-1185">Reference proteome</keyword>
<sequence length="89" mass="10019">MEAQSIDYVMKKNVKASRERGVEEEDEMETGELSDKFLPFALLNSDEQSIGINGAKWAVKKADFAEVQLQTTQYKPTRSNSNKTSMAID</sequence>
<organism evidence="1 2">
    <name type="scientific">Parascaris equorum</name>
    <name type="common">Equine roundworm</name>
    <dbReference type="NCBI Taxonomy" id="6256"/>
    <lineage>
        <taxon>Eukaryota</taxon>
        <taxon>Metazoa</taxon>
        <taxon>Ecdysozoa</taxon>
        <taxon>Nematoda</taxon>
        <taxon>Chromadorea</taxon>
        <taxon>Rhabditida</taxon>
        <taxon>Spirurina</taxon>
        <taxon>Ascaridomorpha</taxon>
        <taxon>Ascaridoidea</taxon>
        <taxon>Ascarididae</taxon>
        <taxon>Parascaris</taxon>
    </lineage>
</organism>
<protein>
    <submittedName>
        <fullName evidence="2">Uncharacterized protein</fullName>
    </submittedName>
</protein>